<proteinExistence type="predicted"/>
<name>A0ACB9IVI1_9ASTR</name>
<protein>
    <submittedName>
        <fullName evidence="1">Uncharacterized protein</fullName>
    </submittedName>
</protein>
<dbReference type="Proteomes" id="UP001056120">
    <property type="component" value="Linkage Group LG07"/>
</dbReference>
<accession>A0ACB9IVI1</accession>
<dbReference type="EMBL" id="CM042024">
    <property type="protein sequence ID" value="KAI3811496.1"/>
    <property type="molecule type" value="Genomic_DNA"/>
</dbReference>
<reference evidence="2" key="1">
    <citation type="journal article" date="2022" name="Mol. Ecol. Resour.">
        <title>The genomes of chicory, endive, great burdock and yacon provide insights into Asteraceae palaeo-polyploidization history and plant inulin production.</title>
        <authorList>
            <person name="Fan W."/>
            <person name="Wang S."/>
            <person name="Wang H."/>
            <person name="Wang A."/>
            <person name="Jiang F."/>
            <person name="Liu H."/>
            <person name="Zhao H."/>
            <person name="Xu D."/>
            <person name="Zhang Y."/>
        </authorList>
    </citation>
    <scope>NUCLEOTIDE SEQUENCE [LARGE SCALE GENOMIC DNA]</scope>
    <source>
        <strain evidence="2">cv. Yunnan</strain>
    </source>
</reference>
<sequence length="68" mass="7792">MPNAQRFNYYFLSLAPHRVFVSVERDNGNYPINGISCHSSLLFCSTIVSSQLCNQLNKTNKNPIDHLY</sequence>
<keyword evidence="2" id="KW-1185">Reference proteome</keyword>
<organism evidence="1 2">
    <name type="scientific">Smallanthus sonchifolius</name>
    <dbReference type="NCBI Taxonomy" id="185202"/>
    <lineage>
        <taxon>Eukaryota</taxon>
        <taxon>Viridiplantae</taxon>
        <taxon>Streptophyta</taxon>
        <taxon>Embryophyta</taxon>
        <taxon>Tracheophyta</taxon>
        <taxon>Spermatophyta</taxon>
        <taxon>Magnoliopsida</taxon>
        <taxon>eudicotyledons</taxon>
        <taxon>Gunneridae</taxon>
        <taxon>Pentapetalae</taxon>
        <taxon>asterids</taxon>
        <taxon>campanulids</taxon>
        <taxon>Asterales</taxon>
        <taxon>Asteraceae</taxon>
        <taxon>Asteroideae</taxon>
        <taxon>Heliantheae alliance</taxon>
        <taxon>Millerieae</taxon>
        <taxon>Smallanthus</taxon>
    </lineage>
</organism>
<gene>
    <name evidence="1" type="ORF">L1987_21220</name>
</gene>
<evidence type="ECO:0000313" key="1">
    <source>
        <dbReference type="EMBL" id="KAI3811496.1"/>
    </source>
</evidence>
<evidence type="ECO:0000313" key="2">
    <source>
        <dbReference type="Proteomes" id="UP001056120"/>
    </source>
</evidence>
<reference evidence="1 2" key="2">
    <citation type="journal article" date="2022" name="Mol. Ecol. Resour.">
        <title>The genomes of chicory, endive, great burdock and yacon provide insights into Asteraceae paleo-polyploidization history and plant inulin production.</title>
        <authorList>
            <person name="Fan W."/>
            <person name="Wang S."/>
            <person name="Wang H."/>
            <person name="Wang A."/>
            <person name="Jiang F."/>
            <person name="Liu H."/>
            <person name="Zhao H."/>
            <person name="Xu D."/>
            <person name="Zhang Y."/>
        </authorList>
    </citation>
    <scope>NUCLEOTIDE SEQUENCE [LARGE SCALE GENOMIC DNA]</scope>
    <source>
        <strain evidence="2">cv. Yunnan</strain>
        <tissue evidence="1">Leaves</tissue>
    </source>
</reference>
<comment type="caution">
    <text evidence="1">The sequence shown here is derived from an EMBL/GenBank/DDBJ whole genome shotgun (WGS) entry which is preliminary data.</text>
</comment>